<evidence type="ECO:0000256" key="5">
    <source>
        <dbReference type="PROSITE-ProRule" id="PRU00175"/>
    </source>
</evidence>
<sequence>MDNTHADACLVALKLLVRAGASVTAAHHRTGVLPLEQFLRSRSLQFWRGCEVAAVVDTLVAAGASATAANEGRWRPLDYAVLIPSKAAAQGTVEALVAAGADVRQVSSRGKTLLHRVAECGSAQSMAAVIKMLLAAGCDPLAVDSKGQLAAQLLQQRPPSGSDSEAAAVSRAAQLLLDAMAAHAAAAQAAVAAQRAQQAELEAQLATQRAQLAAQQAQLAAQQAQLVAQQEQQEEQSLCMICTARPRTMGLMPCCHWGYCSDCADRLQKCPVCSRLVESKARIYAL</sequence>
<evidence type="ECO:0000256" key="2">
    <source>
        <dbReference type="ARBA" id="ARBA00022771"/>
    </source>
</evidence>
<dbReference type="GO" id="GO:0004842">
    <property type="term" value="F:ubiquitin-protein transferase activity"/>
    <property type="evidence" value="ECO:0007669"/>
    <property type="project" value="TreeGrafter"/>
</dbReference>
<name>A0AAD5DP40_9CHLO</name>
<proteinExistence type="predicted"/>
<dbReference type="Gene3D" id="3.30.40.10">
    <property type="entry name" value="Zinc/RING finger domain, C3HC4 (zinc finger)"/>
    <property type="match status" value="1"/>
</dbReference>
<dbReference type="InterPro" id="IPR001841">
    <property type="entry name" value="Znf_RING"/>
</dbReference>
<reference evidence="8" key="1">
    <citation type="submission" date="2020-11" db="EMBL/GenBank/DDBJ databases">
        <title>Chlorella ohadii genome sequencing and assembly.</title>
        <authorList>
            <person name="Murik O."/>
            <person name="Treves H."/>
            <person name="Kedem I."/>
            <person name="Shotland Y."/>
            <person name="Kaplan A."/>
        </authorList>
    </citation>
    <scope>NUCLEOTIDE SEQUENCE</scope>
    <source>
        <strain evidence="8">1</strain>
    </source>
</reference>
<evidence type="ECO:0000313" key="8">
    <source>
        <dbReference type="EMBL" id="KAI7840506.1"/>
    </source>
</evidence>
<dbReference type="InterPro" id="IPR051652">
    <property type="entry name" value="MDM2_MDM4_MUL1"/>
</dbReference>
<dbReference type="GO" id="GO:0008270">
    <property type="term" value="F:zinc ion binding"/>
    <property type="evidence" value="ECO:0007669"/>
    <property type="project" value="UniProtKB-KW"/>
</dbReference>
<gene>
    <name evidence="8" type="ORF">COHA_005805</name>
</gene>
<dbReference type="EMBL" id="JADXDR010000079">
    <property type="protein sequence ID" value="KAI7840506.1"/>
    <property type="molecule type" value="Genomic_DNA"/>
</dbReference>
<accession>A0AAD5DP40</accession>
<dbReference type="PROSITE" id="PS50089">
    <property type="entry name" value="ZF_RING_2"/>
    <property type="match status" value="1"/>
</dbReference>
<dbReference type="SUPFAM" id="SSF57850">
    <property type="entry name" value="RING/U-box"/>
    <property type="match status" value="1"/>
</dbReference>
<evidence type="ECO:0000256" key="4">
    <source>
        <dbReference type="PROSITE-ProRule" id="PRU00023"/>
    </source>
</evidence>
<dbReference type="SUPFAM" id="SSF48403">
    <property type="entry name" value="Ankyrin repeat"/>
    <property type="match status" value="1"/>
</dbReference>
<dbReference type="InterPro" id="IPR036770">
    <property type="entry name" value="Ankyrin_rpt-contain_sf"/>
</dbReference>
<keyword evidence="6" id="KW-0175">Coiled coil</keyword>
<evidence type="ECO:0000256" key="1">
    <source>
        <dbReference type="ARBA" id="ARBA00022723"/>
    </source>
</evidence>
<dbReference type="InterPro" id="IPR013083">
    <property type="entry name" value="Znf_RING/FYVE/PHD"/>
</dbReference>
<keyword evidence="2 5" id="KW-0863">Zinc-finger</keyword>
<dbReference type="Pfam" id="PF00023">
    <property type="entry name" value="Ank"/>
    <property type="match status" value="1"/>
</dbReference>
<dbReference type="PROSITE" id="PS50088">
    <property type="entry name" value="ANK_REPEAT"/>
    <property type="match status" value="1"/>
</dbReference>
<dbReference type="Gene3D" id="1.25.40.20">
    <property type="entry name" value="Ankyrin repeat-containing domain"/>
    <property type="match status" value="2"/>
</dbReference>
<feature type="repeat" description="ANK" evidence="4">
    <location>
        <begin position="109"/>
        <end position="145"/>
    </location>
</feature>
<dbReference type="Proteomes" id="UP001205105">
    <property type="component" value="Unassembled WGS sequence"/>
</dbReference>
<dbReference type="GO" id="GO:0016567">
    <property type="term" value="P:protein ubiquitination"/>
    <property type="evidence" value="ECO:0007669"/>
    <property type="project" value="TreeGrafter"/>
</dbReference>
<feature type="domain" description="RING-type" evidence="7">
    <location>
        <begin position="239"/>
        <end position="274"/>
    </location>
</feature>
<dbReference type="InterPro" id="IPR002110">
    <property type="entry name" value="Ankyrin_rpt"/>
</dbReference>
<evidence type="ECO:0000256" key="6">
    <source>
        <dbReference type="SAM" id="Coils"/>
    </source>
</evidence>
<evidence type="ECO:0000313" key="9">
    <source>
        <dbReference type="Proteomes" id="UP001205105"/>
    </source>
</evidence>
<comment type="caution">
    <text evidence="8">The sequence shown here is derived from an EMBL/GenBank/DDBJ whole genome shotgun (WGS) entry which is preliminary data.</text>
</comment>
<protein>
    <recommendedName>
        <fullName evidence="7">RING-type domain-containing protein</fullName>
    </recommendedName>
</protein>
<evidence type="ECO:0000256" key="3">
    <source>
        <dbReference type="ARBA" id="ARBA00022833"/>
    </source>
</evidence>
<organism evidence="8 9">
    <name type="scientific">Chlorella ohadii</name>
    <dbReference type="NCBI Taxonomy" id="2649997"/>
    <lineage>
        <taxon>Eukaryota</taxon>
        <taxon>Viridiplantae</taxon>
        <taxon>Chlorophyta</taxon>
        <taxon>core chlorophytes</taxon>
        <taxon>Trebouxiophyceae</taxon>
        <taxon>Chlorellales</taxon>
        <taxon>Chlorellaceae</taxon>
        <taxon>Chlorella clade</taxon>
        <taxon>Chlorella</taxon>
    </lineage>
</organism>
<feature type="coiled-coil region" evidence="6">
    <location>
        <begin position="184"/>
        <end position="234"/>
    </location>
</feature>
<keyword evidence="9" id="KW-1185">Reference proteome</keyword>
<dbReference type="Pfam" id="PF13920">
    <property type="entry name" value="zf-C3HC4_3"/>
    <property type="match status" value="1"/>
</dbReference>
<dbReference type="AlphaFoldDB" id="A0AAD5DP40"/>
<evidence type="ECO:0000259" key="7">
    <source>
        <dbReference type="PROSITE" id="PS50089"/>
    </source>
</evidence>
<dbReference type="PANTHER" id="PTHR12183:SF32">
    <property type="entry name" value="MITOCHONDRIAL E3 UBIQUITIN PROTEIN LIGASE 1"/>
    <property type="match status" value="1"/>
</dbReference>
<keyword evidence="3" id="KW-0862">Zinc</keyword>
<keyword evidence="4" id="KW-0040">ANK repeat</keyword>
<keyword evidence="1" id="KW-0479">Metal-binding</keyword>
<dbReference type="PANTHER" id="PTHR12183">
    <property type="entry name" value="MITOCHONDRIAL UBIQUITIN LIGASE ACTIVATOR OF NFKB 1"/>
    <property type="match status" value="1"/>
</dbReference>